<dbReference type="STRING" id="456.Ljor_0889"/>
<feature type="region of interest" description="Disordered" evidence="1">
    <location>
        <begin position="56"/>
        <end position="129"/>
    </location>
</feature>
<dbReference type="AlphaFoldDB" id="A0A0W0V8W9"/>
<keyword evidence="2" id="KW-0732">Signal</keyword>
<dbReference type="Pfam" id="PF11393">
    <property type="entry name" value="T4BSS_DotI_IcmL"/>
    <property type="match status" value="1"/>
</dbReference>
<dbReference type="InterPro" id="IPR021055">
    <property type="entry name" value="T4BSS_IcmL/DotI"/>
</dbReference>
<evidence type="ECO:0000256" key="2">
    <source>
        <dbReference type="SAM" id="SignalP"/>
    </source>
</evidence>
<sequence>MNKSMLYAGLLVFSSANTNAAMDTVNLSHEILASSAQAGSLNLASNDLQPKQVLAAQGAAPNNTQGTQTTGSQTVTTQTQAPAQATSTQTGTQTTTTTQGTAIQNSSAPATTVTTTPQVVPAQTQQTTTITTQPATTTITTQPATVPVPTAKTSISIQKINAPKMDCNYHIPAETTHVDKSIVLQWAGNAAAQSFDFDNTTMDSQLAALKPCYTDLGWQGFNDALQKSGNLDAIKNQKLMVSSMVSGPLQITEVKENQWKVNVPLQVVYQNDQQKLTQSLMVNLLIGRKVSGDLGIMQMIAVPRKPLEQTVPGTSSTTVTVPASTTQP</sequence>
<evidence type="ECO:0000313" key="3">
    <source>
        <dbReference type="EMBL" id="KTD16583.1"/>
    </source>
</evidence>
<organism evidence="3 4">
    <name type="scientific">Legionella jordanis</name>
    <dbReference type="NCBI Taxonomy" id="456"/>
    <lineage>
        <taxon>Bacteria</taxon>
        <taxon>Pseudomonadati</taxon>
        <taxon>Pseudomonadota</taxon>
        <taxon>Gammaproteobacteria</taxon>
        <taxon>Legionellales</taxon>
        <taxon>Legionellaceae</taxon>
        <taxon>Legionella</taxon>
    </lineage>
</organism>
<evidence type="ECO:0000313" key="4">
    <source>
        <dbReference type="Proteomes" id="UP000055035"/>
    </source>
</evidence>
<reference evidence="3 4" key="1">
    <citation type="submission" date="2015-11" db="EMBL/GenBank/DDBJ databases">
        <title>Genomic analysis of 38 Legionella species identifies large and diverse effector repertoires.</title>
        <authorList>
            <person name="Burstein D."/>
            <person name="Amaro F."/>
            <person name="Zusman T."/>
            <person name="Lifshitz Z."/>
            <person name="Cohen O."/>
            <person name="Gilbert J.A."/>
            <person name="Pupko T."/>
            <person name="Shuman H.A."/>
            <person name="Segal G."/>
        </authorList>
    </citation>
    <scope>NUCLEOTIDE SEQUENCE [LARGE SCALE GENOMIC DNA]</scope>
    <source>
        <strain evidence="3 4">BL-540</strain>
    </source>
</reference>
<comment type="caution">
    <text evidence="3">The sequence shown here is derived from an EMBL/GenBank/DDBJ whole genome shotgun (WGS) entry which is preliminary data.</text>
</comment>
<feature type="compositionally biased region" description="Low complexity" evidence="1">
    <location>
        <begin position="310"/>
        <end position="328"/>
    </location>
</feature>
<feature type="compositionally biased region" description="Low complexity" evidence="1">
    <location>
        <begin position="64"/>
        <end position="129"/>
    </location>
</feature>
<dbReference type="EMBL" id="LNYJ01000011">
    <property type="protein sequence ID" value="KTD16583.1"/>
    <property type="molecule type" value="Genomic_DNA"/>
</dbReference>
<gene>
    <name evidence="3" type="ORF">Ljor_0889</name>
</gene>
<proteinExistence type="predicted"/>
<feature type="chain" id="PRO_5006914591" evidence="2">
    <location>
        <begin position="21"/>
        <end position="328"/>
    </location>
</feature>
<accession>A0A0W0V8W9</accession>
<evidence type="ECO:0000256" key="1">
    <source>
        <dbReference type="SAM" id="MobiDB-lite"/>
    </source>
</evidence>
<feature type="region of interest" description="Disordered" evidence="1">
    <location>
        <begin position="308"/>
        <end position="328"/>
    </location>
</feature>
<name>A0A0W0V8W9_9GAMM</name>
<protein>
    <submittedName>
        <fullName evidence="3">IcmL-like protein</fullName>
    </submittedName>
</protein>
<feature type="signal peptide" evidence="2">
    <location>
        <begin position="1"/>
        <end position="20"/>
    </location>
</feature>
<dbReference type="Proteomes" id="UP000055035">
    <property type="component" value="Unassembled WGS sequence"/>
</dbReference>
<dbReference type="RefSeq" id="WP_232004016.1">
    <property type="nucleotide sequence ID" value="NZ_CAAAIC010000002.1"/>
</dbReference>
<dbReference type="CDD" id="cd16385">
    <property type="entry name" value="IcmL"/>
    <property type="match status" value="1"/>
</dbReference>
<dbReference type="PATRIC" id="fig|456.5.peg.945"/>
<keyword evidence="4" id="KW-1185">Reference proteome</keyword>